<evidence type="ECO:0000313" key="2">
    <source>
        <dbReference type="Proteomes" id="UP000530032"/>
    </source>
</evidence>
<reference evidence="1" key="1">
    <citation type="submission" date="2020-12" db="EMBL/GenBank/DDBJ databases">
        <title>Comamonas sp. nov., isolated from stream water.</title>
        <authorList>
            <person name="Park K.-H."/>
        </authorList>
    </citation>
    <scope>NUCLEOTIDE SEQUENCE</scope>
    <source>
        <strain evidence="1">EJ-4</strain>
    </source>
</reference>
<name>A0A843B3M0_9BURK</name>
<dbReference type="Proteomes" id="UP000530032">
    <property type="component" value="Unassembled WGS sequence"/>
</dbReference>
<organism evidence="1 2">
    <name type="scientific">Comamonas suwonensis</name>
    <dbReference type="NCBI Taxonomy" id="2606214"/>
    <lineage>
        <taxon>Bacteria</taxon>
        <taxon>Pseudomonadati</taxon>
        <taxon>Pseudomonadota</taxon>
        <taxon>Betaproteobacteria</taxon>
        <taxon>Burkholderiales</taxon>
        <taxon>Comamonadaceae</taxon>
        <taxon>Comamonas</taxon>
    </lineage>
</organism>
<sequence length="111" mass="12025">MLDLEHDMQAVFYGPDFALQLKRVRPGVEDLQFQGIVGMTDREALEGHATATSRTLQCPGLVDLRADDVVQLLEAAPQLGLAEGGKLRVLDVPERVNDGAELVVLLGSTRS</sequence>
<comment type="caution">
    <text evidence="1">The sequence shown here is derived from an EMBL/GenBank/DDBJ whole genome shotgun (WGS) entry which is preliminary data.</text>
</comment>
<dbReference type="EMBL" id="JABBCQ020000010">
    <property type="protein sequence ID" value="MBI1625361.1"/>
    <property type="molecule type" value="Genomic_DNA"/>
</dbReference>
<evidence type="ECO:0000313" key="1">
    <source>
        <dbReference type="EMBL" id="MBI1625361.1"/>
    </source>
</evidence>
<dbReference type="AlphaFoldDB" id="A0A843B3M0"/>
<protein>
    <submittedName>
        <fullName evidence="1">Uncharacterized protein</fullName>
    </submittedName>
</protein>
<accession>A0A843B3M0</accession>
<proteinExistence type="predicted"/>
<dbReference type="RefSeq" id="WP_198460523.1">
    <property type="nucleotide sequence ID" value="NZ_JABBCQ020000010.1"/>
</dbReference>
<gene>
    <name evidence="1" type="ORF">HF327_012730</name>
</gene>
<keyword evidence="2" id="KW-1185">Reference proteome</keyword>